<sequence>MSVERNNNKKKSTYSTAAKTSPTLDDSSRQLNMPATTSTLVSSSSNYPLGISFSSNIAHMNESDDIAHIEKRTAHNALERQRREGLNTKFQELAHVLPALQKIRRPSKSMIVAKSLEFVSSASKRESDYQGQIHALRKENEQLMRQASLSRRRMKKRLEQDAADHRKSPSVMINLSSKKRPSKLKAQSRQSTSEHIKTSKKRNRSEDVVAPKSSTSASIRKTQSPSPPSSIASEIQQLPSSPPKIANNKRRKRNATVETYQQQHQQKHQQQQQQYQQLIHSPAYHQQTVDRNAAALADHQTIPIYQPQQQRIISFQRPRFNSHQPSTANMQHQQHVSHVVSRHNSLTLNDQITSFDLNNTAAAAMPTITTTTAAAVTSSTPDQFNMIHSPFGNEQIFFNTFDNFDNIVSTIPALTTPSIGNTNNAHLNTPTSSSSASSANSTTNYENHLDIIQSIMQSQDPTTDSK</sequence>
<keyword evidence="5" id="KW-0539">Nucleus</keyword>
<dbReference type="AlphaFoldDB" id="A0A0B7NR06"/>
<evidence type="ECO:0000256" key="5">
    <source>
        <dbReference type="ARBA" id="ARBA00023242"/>
    </source>
</evidence>
<dbReference type="GO" id="GO:0090575">
    <property type="term" value="C:RNA polymerase II transcription regulator complex"/>
    <property type="evidence" value="ECO:0007669"/>
    <property type="project" value="TreeGrafter"/>
</dbReference>
<dbReference type="Gene3D" id="4.10.280.10">
    <property type="entry name" value="Helix-loop-helix DNA-binding domain"/>
    <property type="match status" value="1"/>
</dbReference>
<evidence type="ECO:0000313" key="8">
    <source>
        <dbReference type="EMBL" id="CEP17930.1"/>
    </source>
</evidence>
<keyword evidence="1" id="KW-0805">Transcription regulation</keyword>
<dbReference type="Pfam" id="PF00010">
    <property type="entry name" value="HLH"/>
    <property type="match status" value="1"/>
</dbReference>
<feature type="region of interest" description="Disordered" evidence="6">
    <location>
        <begin position="148"/>
        <end position="277"/>
    </location>
</feature>
<accession>A0A0B7NR06</accession>
<protein>
    <recommendedName>
        <fullName evidence="7">BHLH domain-containing protein</fullName>
    </recommendedName>
</protein>
<keyword evidence="3" id="KW-0010">Activator</keyword>
<dbReference type="EMBL" id="LN733737">
    <property type="protein sequence ID" value="CEP17930.1"/>
    <property type="molecule type" value="Genomic_DNA"/>
</dbReference>
<feature type="region of interest" description="Disordered" evidence="6">
    <location>
        <begin position="422"/>
        <end position="442"/>
    </location>
</feature>
<dbReference type="InterPro" id="IPR036638">
    <property type="entry name" value="HLH_DNA-bd_sf"/>
</dbReference>
<evidence type="ECO:0000256" key="3">
    <source>
        <dbReference type="ARBA" id="ARBA00023159"/>
    </source>
</evidence>
<feature type="compositionally biased region" description="Low complexity" evidence="6">
    <location>
        <begin position="431"/>
        <end position="442"/>
    </location>
</feature>
<dbReference type="SMART" id="SM00353">
    <property type="entry name" value="HLH"/>
    <property type="match status" value="1"/>
</dbReference>
<dbReference type="PANTHER" id="PTHR10328">
    <property type="entry name" value="PROTEIN MAX MYC-ASSOCIATED FACTOR X"/>
    <property type="match status" value="1"/>
</dbReference>
<reference evidence="8 9" key="1">
    <citation type="submission" date="2014-09" db="EMBL/GenBank/DDBJ databases">
        <authorList>
            <person name="Ellenberger Sabrina"/>
        </authorList>
    </citation>
    <scope>NUCLEOTIDE SEQUENCE [LARGE SCALE GENOMIC DNA]</scope>
    <source>
        <strain evidence="8 9">CBS 412.66</strain>
    </source>
</reference>
<gene>
    <name evidence="8" type="primary">PARPA_12230.1 scaffold 44939</name>
</gene>
<feature type="domain" description="BHLH" evidence="7">
    <location>
        <begin position="70"/>
        <end position="122"/>
    </location>
</feature>
<dbReference type="GO" id="GO:0003700">
    <property type="term" value="F:DNA-binding transcription factor activity"/>
    <property type="evidence" value="ECO:0007669"/>
    <property type="project" value="TreeGrafter"/>
</dbReference>
<feature type="compositionally biased region" description="Low complexity" evidence="6">
    <location>
        <begin position="260"/>
        <end position="277"/>
    </location>
</feature>
<dbReference type="Proteomes" id="UP000054107">
    <property type="component" value="Unassembled WGS sequence"/>
</dbReference>
<feature type="compositionally biased region" description="Polar residues" evidence="6">
    <location>
        <begin position="212"/>
        <end position="223"/>
    </location>
</feature>
<dbReference type="OrthoDB" id="8964853at2759"/>
<dbReference type="GO" id="GO:0046983">
    <property type="term" value="F:protein dimerization activity"/>
    <property type="evidence" value="ECO:0007669"/>
    <property type="project" value="InterPro"/>
</dbReference>
<evidence type="ECO:0000256" key="1">
    <source>
        <dbReference type="ARBA" id="ARBA00023015"/>
    </source>
</evidence>
<dbReference type="STRING" id="35722.A0A0B7NR06"/>
<keyword evidence="9" id="KW-1185">Reference proteome</keyword>
<evidence type="ECO:0000256" key="4">
    <source>
        <dbReference type="ARBA" id="ARBA00023163"/>
    </source>
</evidence>
<dbReference type="GO" id="GO:0003677">
    <property type="term" value="F:DNA binding"/>
    <property type="evidence" value="ECO:0007669"/>
    <property type="project" value="UniProtKB-KW"/>
</dbReference>
<dbReference type="PROSITE" id="PS50888">
    <property type="entry name" value="BHLH"/>
    <property type="match status" value="1"/>
</dbReference>
<feature type="region of interest" description="Disordered" evidence="6">
    <location>
        <begin position="1"/>
        <end position="43"/>
    </location>
</feature>
<dbReference type="GO" id="GO:0045944">
    <property type="term" value="P:positive regulation of transcription by RNA polymerase II"/>
    <property type="evidence" value="ECO:0007669"/>
    <property type="project" value="TreeGrafter"/>
</dbReference>
<proteinExistence type="predicted"/>
<evidence type="ECO:0000313" key="9">
    <source>
        <dbReference type="Proteomes" id="UP000054107"/>
    </source>
</evidence>
<organism evidence="8 9">
    <name type="scientific">Parasitella parasitica</name>
    <dbReference type="NCBI Taxonomy" id="35722"/>
    <lineage>
        <taxon>Eukaryota</taxon>
        <taxon>Fungi</taxon>
        <taxon>Fungi incertae sedis</taxon>
        <taxon>Mucoromycota</taxon>
        <taxon>Mucoromycotina</taxon>
        <taxon>Mucoromycetes</taxon>
        <taxon>Mucorales</taxon>
        <taxon>Mucorineae</taxon>
        <taxon>Mucoraceae</taxon>
        <taxon>Parasitella</taxon>
    </lineage>
</organism>
<dbReference type="SUPFAM" id="SSF47459">
    <property type="entry name" value="HLH, helix-loop-helix DNA-binding domain"/>
    <property type="match status" value="1"/>
</dbReference>
<evidence type="ECO:0000256" key="6">
    <source>
        <dbReference type="SAM" id="MobiDB-lite"/>
    </source>
</evidence>
<feature type="compositionally biased region" description="Polar residues" evidence="6">
    <location>
        <begin position="29"/>
        <end position="43"/>
    </location>
</feature>
<dbReference type="InterPro" id="IPR011598">
    <property type="entry name" value="bHLH_dom"/>
</dbReference>
<dbReference type="PANTHER" id="PTHR10328:SF3">
    <property type="entry name" value="PROTEIN MAX"/>
    <property type="match status" value="1"/>
</dbReference>
<keyword evidence="2" id="KW-0238">DNA-binding</keyword>
<feature type="compositionally biased region" description="Low complexity" evidence="6">
    <location>
        <begin position="13"/>
        <end position="23"/>
    </location>
</feature>
<keyword evidence="4" id="KW-0804">Transcription</keyword>
<name>A0A0B7NR06_9FUNG</name>
<evidence type="ECO:0000256" key="2">
    <source>
        <dbReference type="ARBA" id="ARBA00023125"/>
    </source>
</evidence>
<evidence type="ECO:0000259" key="7">
    <source>
        <dbReference type="PROSITE" id="PS50888"/>
    </source>
</evidence>
<feature type="compositionally biased region" description="Basic and acidic residues" evidence="6">
    <location>
        <begin position="157"/>
        <end position="167"/>
    </location>
</feature>